<evidence type="ECO:0000313" key="7">
    <source>
        <dbReference type="Proteomes" id="UP001596122"/>
    </source>
</evidence>
<proteinExistence type="predicted"/>
<dbReference type="InterPro" id="IPR015421">
    <property type="entry name" value="PyrdxlP-dep_Trfase_major"/>
</dbReference>
<evidence type="ECO:0000256" key="1">
    <source>
        <dbReference type="ARBA" id="ARBA00001933"/>
    </source>
</evidence>
<keyword evidence="2 6" id="KW-0032">Aminotransferase</keyword>
<dbReference type="Gene3D" id="3.40.640.10">
    <property type="entry name" value="Type I PLP-dependent aspartate aminotransferase-like (Major domain)"/>
    <property type="match status" value="1"/>
</dbReference>
<evidence type="ECO:0000256" key="2">
    <source>
        <dbReference type="ARBA" id="ARBA00022576"/>
    </source>
</evidence>
<dbReference type="Proteomes" id="UP001596122">
    <property type="component" value="Unassembled WGS sequence"/>
</dbReference>
<organism evidence="6 7">
    <name type="scientific">Aquipuribacter nitratireducens</name>
    <dbReference type="NCBI Taxonomy" id="650104"/>
    <lineage>
        <taxon>Bacteria</taxon>
        <taxon>Bacillati</taxon>
        <taxon>Actinomycetota</taxon>
        <taxon>Actinomycetes</taxon>
        <taxon>Micrococcales</taxon>
        <taxon>Intrasporangiaceae</taxon>
        <taxon>Aquipuribacter</taxon>
    </lineage>
</organism>
<sequence>MAVDTDPLVARMRGFGTTIFAEMSALATSTGAVNLGQGFPDFDGPPQMLEAAREAIRTGVNQYPPGPGTPELRGAVAAHQLRFHGLGYDPGSEVVVTAGATEAVTAAVLALCEVGDEVVVLDPLYDSYAAAVALAGAVVRPVPLRPGPDGRFAFDEADLRGAFGPRTRLVLLNSPHNPTGTVLSREELALVAELCLEHDVLAVTDEVYEHLVLDGEHVPLATFDGMRDRTLQVSSAGKSFSCTGWKIGWACGPAVLTGALMRVKQYLTYTNGAPFQPAVALALGLGDDYFDAFTASMRGKRDRLVAGLQEAGFGVERSQGTYFVAADIRPVAGEQDGLAFCRSLPERVGVAAVPMQVFYATPGEGRHLVRFTFGKRDDVLDEGVRRLVGSREPS</sequence>
<comment type="cofactor">
    <cofactor evidence="1">
        <name>pyridoxal 5'-phosphate</name>
        <dbReference type="ChEBI" id="CHEBI:597326"/>
    </cofactor>
</comment>
<dbReference type="SUPFAM" id="SSF53383">
    <property type="entry name" value="PLP-dependent transferases"/>
    <property type="match status" value="1"/>
</dbReference>
<dbReference type="PANTHER" id="PTHR43807:SF20">
    <property type="entry name" value="FI04487P"/>
    <property type="match status" value="1"/>
</dbReference>
<name>A0ABW0GIR2_9MICO</name>
<gene>
    <name evidence="6" type="ORF">ACFPJ6_00460</name>
</gene>
<dbReference type="EC" id="2.6.1.-" evidence="6"/>
<keyword evidence="4" id="KW-0663">Pyridoxal phosphate</keyword>
<dbReference type="NCBIfam" id="NF005855">
    <property type="entry name" value="PRK07777.1"/>
    <property type="match status" value="1"/>
</dbReference>
<evidence type="ECO:0000256" key="3">
    <source>
        <dbReference type="ARBA" id="ARBA00022679"/>
    </source>
</evidence>
<dbReference type="GO" id="GO:0008483">
    <property type="term" value="F:transaminase activity"/>
    <property type="evidence" value="ECO:0007669"/>
    <property type="project" value="UniProtKB-KW"/>
</dbReference>
<evidence type="ECO:0000313" key="6">
    <source>
        <dbReference type="EMBL" id="MFC5379252.1"/>
    </source>
</evidence>
<dbReference type="Pfam" id="PF00155">
    <property type="entry name" value="Aminotran_1_2"/>
    <property type="match status" value="1"/>
</dbReference>
<reference evidence="7" key="1">
    <citation type="journal article" date="2019" name="Int. J. Syst. Evol. Microbiol.">
        <title>The Global Catalogue of Microorganisms (GCM) 10K type strain sequencing project: providing services to taxonomists for standard genome sequencing and annotation.</title>
        <authorList>
            <consortium name="The Broad Institute Genomics Platform"/>
            <consortium name="The Broad Institute Genome Sequencing Center for Infectious Disease"/>
            <person name="Wu L."/>
            <person name="Ma J."/>
        </authorList>
    </citation>
    <scope>NUCLEOTIDE SEQUENCE [LARGE SCALE GENOMIC DNA]</scope>
    <source>
        <strain evidence="7">CCUG 43114</strain>
    </source>
</reference>
<dbReference type="Gene3D" id="3.90.1150.10">
    <property type="entry name" value="Aspartate Aminotransferase, domain 1"/>
    <property type="match status" value="1"/>
</dbReference>
<evidence type="ECO:0000259" key="5">
    <source>
        <dbReference type="Pfam" id="PF00155"/>
    </source>
</evidence>
<dbReference type="PANTHER" id="PTHR43807">
    <property type="entry name" value="FI04487P"/>
    <property type="match status" value="1"/>
</dbReference>
<accession>A0ABW0GIR2</accession>
<keyword evidence="7" id="KW-1185">Reference proteome</keyword>
<dbReference type="RefSeq" id="WP_340266691.1">
    <property type="nucleotide sequence ID" value="NZ_JBBEOG010000001.1"/>
</dbReference>
<dbReference type="InterPro" id="IPR015422">
    <property type="entry name" value="PyrdxlP-dep_Trfase_small"/>
</dbReference>
<comment type="caution">
    <text evidence="6">The sequence shown here is derived from an EMBL/GenBank/DDBJ whole genome shotgun (WGS) entry which is preliminary data.</text>
</comment>
<dbReference type="InterPro" id="IPR051326">
    <property type="entry name" value="Kynurenine-oxoglutarate_AT"/>
</dbReference>
<evidence type="ECO:0000256" key="4">
    <source>
        <dbReference type="ARBA" id="ARBA00022898"/>
    </source>
</evidence>
<protein>
    <submittedName>
        <fullName evidence="6">Pyridoxal phosphate-dependent aminotransferase</fullName>
        <ecNumber evidence="6">2.6.1.-</ecNumber>
    </submittedName>
</protein>
<dbReference type="EMBL" id="JBHSLD010000001">
    <property type="protein sequence ID" value="MFC5379252.1"/>
    <property type="molecule type" value="Genomic_DNA"/>
</dbReference>
<dbReference type="InterPro" id="IPR004839">
    <property type="entry name" value="Aminotransferase_I/II_large"/>
</dbReference>
<keyword evidence="3 6" id="KW-0808">Transferase</keyword>
<feature type="domain" description="Aminotransferase class I/classII large" evidence="5">
    <location>
        <begin position="33"/>
        <end position="387"/>
    </location>
</feature>
<dbReference type="InterPro" id="IPR015424">
    <property type="entry name" value="PyrdxlP-dep_Trfase"/>
</dbReference>
<dbReference type="CDD" id="cd00609">
    <property type="entry name" value="AAT_like"/>
    <property type="match status" value="1"/>
</dbReference>